<evidence type="ECO:0000313" key="1">
    <source>
        <dbReference type="EMBL" id="GBL74199.1"/>
    </source>
</evidence>
<sequence>MNKRAFFIHWEYLKLLAENRLFDEFPFPRFKKKIFADGDANIVSMMRIPMFSPTSTEHLCSSATKIALMTIKWSAFFVACLTKKVSLSSLTLSIAIRLPLLQSLEMSCSCRIFTIINSLNTTSGAVCLLARLSCSAVLVIFSDRSSGYPSKTTVVSP</sequence>
<dbReference type="EMBL" id="BGPR01000004">
    <property type="protein sequence ID" value="GBL74199.1"/>
    <property type="molecule type" value="Genomic_DNA"/>
</dbReference>
<name>A0A4Y2A451_ARAVE</name>
<comment type="caution">
    <text evidence="1">The sequence shown here is derived from an EMBL/GenBank/DDBJ whole genome shotgun (WGS) entry which is preliminary data.</text>
</comment>
<dbReference type="AlphaFoldDB" id="A0A4Y2A451"/>
<accession>A0A4Y2A451</accession>
<gene>
    <name evidence="1" type="ORF">AVEN_231075_1</name>
</gene>
<organism evidence="1 2">
    <name type="scientific">Araneus ventricosus</name>
    <name type="common">Orbweaver spider</name>
    <name type="synonym">Epeira ventricosa</name>
    <dbReference type="NCBI Taxonomy" id="182803"/>
    <lineage>
        <taxon>Eukaryota</taxon>
        <taxon>Metazoa</taxon>
        <taxon>Ecdysozoa</taxon>
        <taxon>Arthropoda</taxon>
        <taxon>Chelicerata</taxon>
        <taxon>Arachnida</taxon>
        <taxon>Araneae</taxon>
        <taxon>Araneomorphae</taxon>
        <taxon>Entelegynae</taxon>
        <taxon>Araneoidea</taxon>
        <taxon>Araneidae</taxon>
        <taxon>Araneus</taxon>
    </lineage>
</organism>
<protein>
    <submittedName>
        <fullName evidence="1">Uncharacterized protein</fullName>
    </submittedName>
</protein>
<proteinExistence type="predicted"/>
<reference evidence="1 2" key="1">
    <citation type="journal article" date="2019" name="Sci. Rep.">
        <title>Orb-weaving spider Araneus ventricosus genome elucidates the spidroin gene catalogue.</title>
        <authorList>
            <person name="Kono N."/>
            <person name="Nakamura H."/>
            <person name="Ohtoshi R."/>
            <person name="Moran D.A.P."/>
            <person name="Shinohara A."/>
            <person name="Yoshida Y."/>
            <person name="Fujiwara M."/>
            <person name="Mori M."/>
            <person name="Tomita M."/>
            <person name="Arakawa K."/>
        </authorList>
    </citation>
    <scope>NUCLEOTIDE SEQUENCE [LARGE SCALE GENOMIC DNA]</scope>
</reference>
<keyword evidence="2" id="KW-1185">Reference proteome</keyword>
<evidence type="ECO:0000313" key="2">
    <source>
        <dbReference type="Proteomes" id="UP000499080"/>
    </source>
</evidence>
<dbReference type="Proteomes" id="UP000499080">
    <property type="component" value="Unassembled WGS sequence"/>
</dbReference>